<organism evidence="7 8">
    <name type="scientific">Cohnella zeiphila</name>
    <dbReference type="NCBI Taxonomy" id="2761120"/>
    <lineage>
        <taxon>Bacteria</taxon>
        <taxon>Bacillati</taxon>
        <taxon>Bacillota</taxon>
        <taxon>Bacilli</taxon>
        <taxon>Bacillales</taxon>
        <taxon>Paenibacillaceae</taxon>
        <taxon>Cohnella</taxon>
    </lineage>
</organism>
<dbReference type="PANTHER" id="PTHR42970">
    <property type="entry name" value="PECTATE LYASE C-RELATED"/>
    <property type="match status" value="1"/>
</dbReference>
<feature type="domain" description="Fibronectin type-III" evidence="6">
    <location>
        <begin position="637"/>
        <end position="724"/>
    </location>
</feature>
<evidence type="ECO:0000259" key="6">
    <source>
        <dbReference type="PROSITE" id="PS50853"/>
    </source>
</evidence>
<dbReference type="SUPFAM" id="SSF49265">
    <property type="entry name" value="Fibronectin type III"/>
    <property type="match status" value="3"/>
</dbReference>
<dbReference type="AlphaFoldDB" id="A0A7X0SVX1"/>
<dbReference type="EMBL" id="JACJVO010000039">
    <property type="protein sequence ID" value="MBB6734928.1"/>
    <property type="molecule type" value="Genomic_DNA"/>
</dbReference>
<dbReference type="RefSeq" id="WP_185132589.1">
    <property type="nucleotide sequence ID" value="NZ_JACJVO010000039.1"/>
</dbReference>
<dbReference type="Proteomes" id="UP000564644">
    <property type="component" value="Unassembled WGS sequence"/>
</dbReference>
<feature type="signal peptide" evidence="5">
    <location>
        <begin position="1"/>
        <end position="26"/>
    </location>
</feature>
<protein>
    <submittedName>
        <fullName evidence="7">Pectinesterase</fullName>
    </submittedName>
</protein>
<dbReference type="InterPro" id="IPR052063">
    <property type="entry name" value="Polysaccharide_Lyase_1"/>
</dbReference>
<keyword evidence="5" id="KW-0732">Signal</keyword>
<evidence type="ECO:0000256" key="3">
    <source>
        <dbReference type="ARBA" id="ARBA00023239"/>
    </source>
</evidence>
<dbReference type="GO" id="GO:0016829">
    <property type="term" value="F:lyase activity"/>
    <property type="evidence" value="ECO:0007669"/>
    <property type="project" value="UniProtKB-KW"/>
</dbReference>
<dbReference type="Pfam" id="PF00041">
    <property type="entry name" value="fn3"/>
    <property type="match status" value="1"/>
</dbReference>
<dbReference type="PROSITE" id="PS50853">
    <property type="entry name" value="FN3"/>
    <property type="match status" value="4"/>
</dbReference>
<evidence type="ECO:0000256" key="2">
    <source>
        <dbReference type="ARBA" id="ARBA00023180"/>
    </source>
</evidence>
<keyword evidence="1" id="KW-0479">Metal-binding</keyword>
<dbReference type="InterPro" id="IPR002022">
    <property type="entry name" value="Pec_lyase"/>
</dbReference>
<sequence length="1001" mass="107693">MKRWFALLQGALIGLSLIQPLPSAKAAYDKLPAFPGAEGFGYAATGGRGGEVYHVTSYELTGPGTFYDALMTAGTTPRTIVFDISGEITIPQIIVRNKSNLTIAGQTAPGDGVTIRGNNIRFIECSDIVIRYMRFRLGVQIFQDDSMYFEDSQNVIVDHSSFSWGTDEVLSIKSKDYDHPKSKNITVQWSIISEGLLTHSMGGLVEMNTITMHHNLYAHNNDRNPKTKGVMDFVNNVVYNWGQFPYVAGGESGTKGYGNVVGNYFIAGINSENPEYAVVRGNENYHLFLDDNRIDSNKNGKLDGKDSGSGMMEAERPSALVPERFEYPPVHTEEPETAYEHVLGYAGDSLVRDAVDKRVTDGVRSQTGAIIGDEDDVGGFPALKREAAAADTDRDGMPDVWELAQGLDPNDPEDRNGDRNRDGYTNLEDYLNELAAPGYPDGYPLTPPDWSGTPFEPPVVSVPEPETEPVPPMNGETVRSAVVHDDSANGAVNAAAWSVQENLEPGDFVAGDRMTGNKTYKFASVPDEVQGAEWIRTAVGSRSAASEDLLSFYLAADADVYVAHDSRIATKPQWLASAYEDTGLAVADDQPVQYELYKKHYPAGSRVVMGPNGGTSQMNYFVVVKPTAADTPAPASSPSELAGTLSDGPSISLQWSPVDDAAAYLIYRSSTLDPNDKVVGSSTTATYADTAVEMGAVYRYKVSAASAGGESSLSDSIEVPAYDPSLPAPSAPSDLTVAAARSLSVDLAWTPEDDAVGYGIYRSSEPEGSFERIGYARTASYTDKTVNPSTTYFYRVTATADGGESEPSAIVTATTKQPVVLPQAPEGLSAASATASAFELKWRESDGAESYNLYRKGNEEDGYTLIANTAETGYTDDSVSAGQTGYAYRVAAVNEKGESEPSDDLFVAMPLPEKPDRLIAGLTGETFVGLIWTSHGGVTQYNIYRSTPGKPAELAGTAKVDTFYDRSAEPGTHYLYYVKAQNASGESIKSNDVSVWTTGGE</sequence>
<evidence type="ECO:0000256" key="4">
    <source>
        <dbReference type="SAM" id="MobiDB-lite"/>
    </source>
</evidence>
<dbReference type="InterPro" id="IPR036116">
    <property type="entry name" value="FN3_sf"/>
</dbReference>
<dbReference type="SMART" id="SM00060">
    <property type="entry name" value="FN3"/>
    <property type="match status" value="4"/>
</dbReference>
<feature type="domain" description="Fibronectin type-III" evidence="6">
    <location>
        <begin position="731"/>
        <end position="818"/>
    </location>
</feature>
<dbReference type="SUPFAM" id="SSF51126">
    <property type="entry name" value="Pectin lyase-like"/>
    <property type="match status" value="1"/>
</dbReference>
<feature type="compositionally biased region" description="Basic and acidic residues" evidence="4">
    <location>
        <begin position="387"/>
        <end position="397"/>
    </location>
</feature>
<accession>A0A7X0SVX1</accession>
<dbReference type="CDD" id="cd00063">
    <property type="entry name" value="FN3"/>
    <property type="match status" value="4"/>
</dbReference>
<dbReference type="InterPro" id="IPR011050">
    <property type="entry name" value="Pectin_lyase_fold/virulence"/>
</dbReference>
<feature type="domain" description="Fibronectin type-III" evidence="6">
    <location>
        <begin position="914"/>
        <end position="1000"/>
    </location>
</feature>
<proteinExistence type="predicted"/>
<dbReference type="InterPro" id="IPR012334">
    <property type="entry name" value="Pectin_lyas_fold"/>
</dbReference>
<dbReference type="Pfam" id="PF00544">
    <property type="entry name" value="Pectate_lyase_4"/>
    <property type="match status" value="1"/>
</dbReference>
<keyword evidence="3" id="KW-0456">Lyase</keyword>
<dbReference type="InterPro" id="IPR003961">
    <property type="entry name" value="FN3_dom"/>
</dbReference>
<dbReference type="InterPro" id="IPR013783">
    <property type="entry name" value="Ig-like_fold"/>
</dbReference>
<dbReference type="GO" id="GO:0046872">
    <property type="term" value="F:metal ion binding"/>
    <property type="evidence" value="ECO:0007669"/>
    <property type="project" value="UniProtKB-KW"/>
</dbReference>
<evidence type="ECO:0000256" key="1">
    <source>
        <dbReference type="ARBA" id="ARBA00022723"/>
    </source>
</evidence>
<feature type="domain" description="Fibronectin type-III" evidence="6">
    <location>
        <begin position="824"/>
        <end position="912"/>
    </location>
</feature>
<name>A0A7X0SVX1_9BACL</name>
<dbReference type="Gene3D" id="2.160.20.10">
    <property type="entry name" value="Single-stranded right-handed beta-helix, Pectin lyase-like"/>
    <property type="match status" value="1"/>
</dbReference>
<keyword evidence="8" id="KW-1185">Reference proteome</keyword>
<feature type="chain" id="PRO_5030580519" evidence="5">
    <location>
        <begin position="27"/>
        <end position="1001"/>
    </location>
</feature>
<feature type="region of interest" description="Disordered" evidence="4">
    <location>
        <begin position="387"/>
        <end position="424"/>
    </location>
</feature>
<evidence type="ECO:0000313" key="7">
    <source>
        <dbReference type="EMBL" id="MBB6734928.1"/>
    </source>
</evidence>
<dbReference type="PANTHER" id="PTHR42970:SF1">
    <property type="entry name" value="PECTATE LYASE C-RELATED"/>
    <property type="match status" value="1"/>
</dbReference>
<keyword evidence="2" id="KW-0325">Glycoprotein</keyword>
<evidence type="ECO:0000313" key="8">
    <source>
        <dbReference type="Proteomes" id="UP000564644"/>
    </source>
</evidence>
<reference evidence="7 8" key="1">
    <citation type="submission" date="2020-08" db="EMBL/GenBank/DDBJ databases">
        <title>Cohnella phylogeny.</title>
        <authorList>
            <person name="Dunlap C."/>
        </authorList>
    </citation>
    <scope>NUCLEOTIDE SEQUENCE [LARGE SCALE GENOMIC DNA]</scope>
    <source>
        <strain evidence="7 8">CBP 2801</strain>
    </source>
</reference>
<comment type="caution">
    <text evidence="7">The sequence shown here is derived from an EMBL/GenBank/DDBJ whole genome shotgun (WGS) entry which is preliminary data.</text>
</comment>
<evidence type="ECO:0000256" key="5">
    <source>
        <dbReference type="SAM" id="SignalP"/>
    </source>
</evidence>
<dbReference type="Gene3D" id="2.60.40.10">
    <property type="entry name" value="Immunoglobulins"/>
    <property type="match status" value="4"/>
</dbReference>
<gene>
    <name evidence="7" type="ORF">H7C18_28855</name>
</gene>
<feature type="compositionally biased region" description="Basic and acidic residues" evidence="4">
    <location>
        <begin position="412"/>
        <end position="422"/>
    </location>
</feature>